<dbReference type="InterPro" id="IPR015943">
    <property type="entry name" value="WD40/YVTN_repeat-like_dom_sf"/>
</dbReference>
<dbReference type="PANTHER" id="PTHR43547">
    <property type="entry name" value="TWO-COMPONENT HISTIDINE KINASE"/>
    <property type="match status" value="1"/>
</dbReference>
<organism evidence="7 8">
    <name type="scientific">Aureibaculum marinum</name>
    <dbReference type="NCBI Taxonomy" id="2487930"/>
    <lineage>
        <taxon>Bacteria</taxon>
        <taxon>Pseudomonadati</taxon>
        <taxon>Bacteroidota</taxon>
        <taxon>Flavobacteriia</taxon>
        <taxon>Flavobacteriales</taxon>
        <taxon>Flavobacteriaceae</taxon>
        <taxon>Aureibaculum</taxon>
    </lineage>
</organism>
<dbReference type="PROSITE" id="PS51257">
    <property type="entry name" value="PROKAR_LIPOPROTEIN"/>
    <property type="match status" value="1"/>
</dbReference>
<keyword evidence="8" id="KW-1185">Reference proteome</keyword>
<dbReference type="Gene3D" id="2.130.10.10">
    <property type="entry name" value="YVTN repeat-like/Quinoprotein amine dehydrogenase"/>
    <property type="match status" value="3"/>
</dbReference>
<dbReference type="Pfam" id="PF07495">
    <property type="entry name" value="Y_Y_Y"/>
    <property type="match status" value="1"/>
</dbReference>
<dbReference type="EC" id="2.7.13.3" evidence="2"/>
<sequence>MKINRLVKRFIFITCLVFGLLLISCKTNSKSETETTVGDYKAPETIPLQFTEPEPFEWENITNDTLTTPVTYSLNVDALPSKPFELNQFKPLKAPIKEYDLDWDNVPSIKLKLDSVPFTVTKSTIKKPTITKMKAPVIMEGTKTNLLQLSVNEGLITNEITSIIETEDGEIWMGSTSTLSTASTLTRYDGENAFTYDYPRVVDMTFDQLGRLWIVTVFNDIHVLDFEKDIAYKIKPSVAEFIGVDIACDHNGTMYIASYTGGFYTIDETMKNLQQLENVSSSSFTILEDRQNNLWLGFIDGLVVLNKERTSFKKMPSTPLFSSSFMVFDIKEDKMGAIWICQMDSKPERLQDTASEVLRISLKNKKINVLSDENGFNLPGHRIEQDSHGNFWIAGEDKMFVLHHNLKQFKTIETNSTMIGGPTRTGLLKRKDGSLWMGTIDKGVIITNEYTLHTEYLSTADGLLNNEVWEIEENSRGELWLGVRGGITIIDPQLNTLKTLTNKQIKGIDINSINYIKEISKDIYFIQNGYGFIIFDRQQNKITQHTGNENLNLRVSGFAALNEHQFMIYNSTGLYTYDIKNNNLKKLISKTDPNILQTLFAIKIVYDGSEILWVPTQNKGLAKVNLKNNTISYLGTKEGLCDNNVGVVNFSEEGELWVTTLNGIAILNFEENALTNLKEENGLVPDEMYDIVEKDDKMYAASANGLIPIEKSSVKTTDTGFYNYNGGFGFKANDYLSGSSKFLKNGQFWAGVVDLANVYKLVVMNSVPKPDSTLSTVHINNMFVLDENLKFDNKADNDSLSKTSSSHSNTKNMKWDSIKKPYSIPIGLVLPFNQNSLSFSYSSGDVFNRNQLTYRFILDGEDLDWTYAGSTTKTKNYYNLEPGEYTFKVASRSFNKQWSTPDVMTFHISPPWWQTWWAYLIFGLIIASILRIYIAFRARKLTRENKFLEEKVKERTNELEASIEDLKATQSQLIQSEKMASLGELTAGIAHEIQNPLNFVNNFSEINVELIDEMQEELKVGNFEEVIEISNDIKENQK</sequence>
<comment type="caution">
    <text evidence="7">The sequence shown here is derived from an EMBL/GenBank/DDBJ whole genome shotgun (WGS) entry which is preliminary data.</text>
</comment>
<evidence type="ECO:0000256" key="2">
    <source>
        <dbReference type="ARBA" id="ARBA00012438"/>
    </source>
</evidence>
<dbReference type="AlphaFoldDB" id="A0A3N4N6E9"/>
<dbReference type="InterPro" id="IPR013783">
    <property type="entry name" value="Ig-like_fold"/>
</dbReference>
<evidence type="ECO:0000313" key="7">
    <source>
        <dbReference type="EMBL" id="RPD91701.1"/>
    </source>
</evidence>
<dbReference type="Pfam" id="PF07494">
    <property type="entry name" value="Reg_prop"/>
    <property type="match status" value="1"/>
</dbReference>
<keyword evidence="4" id="KW-0175">Coiled coil</keyword>
<evidence type="ECO:0000313" key="8">
    <source>
        <dbReference type="Proteomes" id="UP000270856"/>
    </source>
</evidence>
<dbReference type="CDD" id="cd00082">
    <property type="entry name" value="HisKA"/>
    <property type="match status" value="1"/>
</dbReference>
<accession>A0A3N4N6E9</accession>
<dbReference type="SUPFAM" id="SSF47384">
    <property type="entry name" value="Homodimeric domain of signal transducing histidine kinase"/>
    <property type="match status" value="1"/>
</dbReference>
<dbReference type="EMBL" id="RPFJ01000052">
    <property type="protein sequence ID" value="RPD91701.1"/>
    <property type="molecule type" value="Genomic_DNA"/>
</dbReference>
<protein>
    <recommendedName>
        <fullName evidence="2">histidine kinase</fullName>
        <ecNumber evidence="2">2.7.13.3</ecNumber>
    </recommendedName>
</protein>
<keyword evidence="3" id="KW-0597">Phosphoprotein</keyword>
<dbReference type="InterPro" id="IPR003661">
    <property type="entry name" value="HisK_dim/P_dom"/>
</dbReference>
<dbReference type="InterPro" id="IPR011110">
    <property type="entry name" value="Reg_prop"/>
</dbReference>
<evidence type="ECO:0000256" key="3">
    <source>
        <dbReference type="ARBA" id="ARBA00022553"/>
    </source>
</evidence>
<evidence type="ECO:0000256" key="5">
    <source>
        <dbReference type="SAM" id="Phobius"/>
    </source>
</evidence>
<keyword evidence="5" id="KW-0472">Membrane</keyword>
<dbReference type="GO" id="GO:0000155">
    <property type="term" value="F:phosphorelay sensor kinase activity"/>
    <property type="evidence" value="ECO:0007669"/>
    <property type="project" value="InterPro"/>
</dbReference>
<dbReference type="Gene3D" id="1.10.287.130">
    <property type="match status" value="1"/>
</dbReference>
<reference evidence="7 8" key="1">
    <citation type="submission" date="2018-11" db="EMBL/GenBank/DDBJ databases">
        <title>Aureibaculum marinum gen. nov., sp. nov., a member of the family Flavobacteriaceae isolated from the Bohai Sea.</title>
        <authorList>
            <person name="Ji X."/>
        </authorList>
    </citation>
    <scope>NUCLEOTIDE SEQUENCE [LARGE SCALE GENOMIC DNA]</scope>
    <source>
        <strain evidence="7 8">BH-SD17</strain>
    </source>
</reference>
<evidence type="ECO:0000256" key="1">
    <source>
        <dbReference type="ARBA" id="ARBA00000085"/>
    </source>
</evidence>
<feature type="transmembrane region" description="Helical" evidence="5">
    <location>
        <begin position="916"/>
        <end position="936"/>
    </location>
</feature>
<feature type="non-terminal residue" evidence="7">
    <location>
        <position position="1038"/>
    </location>
</feature>
<evidence type="ECO:0000259" key="6">
    <source>
        <dbReference type="Pfam" id="PF07495"/>
    </source>
</evidence>
<feature type="coiled-coil region" evidence="4">
    <location>
        <begin position="938"/>
        <end position="969"/>
    </location>
</feature>
<evidence type="ECO:0000256" key="4">
    <source>
        <dbReference type="SAM" id="Coils"/>
    </source>
</evidence>
<dbReference type="PANTHER" id="PTHR43547:SF2">
    <property type="entry name" value="HYBRID SIGNAL TRANSDUCTION HISTIDINE KINASE C"/>
    <property type="match status" value="1"/>
</dbReference>
<keyword evidence="5" id="KW-0812">Transmembrane</keyword>
<feature type="domain" description="Two component regulator three Y" evidence="6">
    <location>
        <begin position="849"/>
        <end position="908"/>
    </location>
</feature>
<proteinExistence type="predicted"/>
<dbReference type="Proteomes" id="UP000270856">
    <property type="component" value="Unassembled WGS sequence"/>
</dbReference>
<dbReference type="InterPro" id="IPR036097">
    <property type="entry name" value="HisK_dim/P_sf"/>
</dbReference>
<comment type="catalytic activity">
    <reaction evidence="1">
        <text>ATP + protein L-histidine = ADP + protein N-phospho-L-histidine.</text>
        <dbReference type="EC" id="2.7.13.3"/>
    </reaction>
</comment>
<dbReference type="RefSeq" id="WP_317126551.1">
    <property type="nucleotide sequence ID" value="NZ_RPFJ01000052.1"/>
</dbReference>
<keyword evidence="5" id="KW-1133">Transmembrane helix</keyword>
<dbReference type="Gene3D" id="2.60.40.10">
    <property type="entry name" value="Immunoglobulins"/>
    <property type="match status" value="1"/>
</dbReference>
<dbReference type="SUPFAM" id="SSF63829">
    <property type="entry name" value="Calcium-dependent phosphotriesterase"/>
    <property type="match status" value="2"/>
</dbReference>
<name>A0A3N4N6E9_9FLAO</name>
<dbReference type="InterPro" id="IPR011123">
    <property type="entry name" value="Y_Y_Y"/>
</dbReference>
<gene>
    <name evidence="7" type="ORF">EGM88_14435</name>
</gene>